<proteinExistence type="predicted"/>
<keyword evidence="2" id="KW-0269">Exonuclease</keyword>
<keyword evidence="2" id="KW-0378">Hydrolase</keyword>
<evidence type="ECO:0000259" key="1">
    <source>
        <dbReference type="Pfam" id="PF01612"/>
    </source>
</evidence>
<dbReference type="GO" id="GO:0006139">
    <property type="term" value="P:nucleobase-containing compound metabolic process"/>
    <property type="evidence" value="ECO:0007669"/>
    <property type="project" value="InterPro"/>
</dbReference>
<dbReference type="SUPFAM" id="SSF53098">
    <property type="entry name" value="Ribonuclease H-like"/>
    <property type="match status" value="1"/>
</dbReference>
<dbReference type="GO" id="GO:0008408">
    <property type="term" value="F:3'-5' exonuclease activity"/>
    <property type="evidence" value="ECO:0007669"/>
    <property type="project" value="InterPro"/>
</dbReference>
<protein>
    <submittedName>
        <fullName evidence="2">Exonuclease</fullName>
    </submittedName>
</protein>
<dbReference type="EMBL" id="JAGPXF010000005">
    <property type="protein sequence ID" value="KAH7242820.1"/>
    <property type="molecule type" value="Genomic_DNA"/>
</dbReference>
<dbReference type="PANTHER" id="PTHR43040:SF1">
    <property type="entry name" value="RIBONUCLEASE D"/>
    <property type="match status" value="1"/>
</dbReference>
<dbReference type="PANTHER" id="PTHR43040">
    <property type="entry name" value="RIBONUCLEASE D"/>
    <property type="match status" value="1"/>
</dbReference>
<feature type="domain" description="3'-5' exonuclease" evidence="1">
    <location>
        <begin position="88"/>
        <end position="145"/>
    </location>
</feature>
<dbReference type="Pfam" id="PF01612">
    <property type="entry name" value="DNA_pol_A_exo1"/>
    <property type="match status" value="1"/>
</dbReference>
<dbReference type="InterPro" id="IPR002562">
    <property type="entry name" value="3'-5'_exonuclease_dom"/>
</dbReference>
<dbReference type="InterPro" id="IPR012337">
    <property type="entry name" value="RNaseH-like_sf"/>
</dbReference>
<name>A0A8K0WBF5_9HYPO</name>
<gene>
    <name evidence="2" type="ORF">BKA59DRAFT_530729</name>
</gene>
<dbReference type="Gene3D" id="3.30.420.10">
    <property type="entry name" value="Ribonuclease H-like superfamily/Ribonuclease H"/>
    <property type="match status" value="1"/>
</dbReference>
<reference evidence="2" key="1">
    <citation type="journal article" date="2021" name="Nat. Commun.">
        <title>Genetic determinants of endophytism in the Arabidopsis root mycobiome.</title>
        <authorList>
            <person name="Mesny F."/>
            <person name="Miyauchi S."/>
            <person name="Thiergart T."/>
            <person name="Pickel B."/>
            <person name="Atanasova L."/>
            <person name="Karlsson M."/>
            <person name="Huettel B."/>
            <person name="Barry K.W."/>
            <person name="Haridas S."/>
            <person name="Chen C."/>
            <person name="Bauer D."/>
            <person name="Andreopoulos W."/>
            <person name="Pangilinan J."/>
            <person name="LaButti K."/>
            <person name="Riley R."/>
            <person name="Lipzen A."/>
            <person name="Clum A."/>
            <person name="Drula E."/>
            <person name="Henrissat B."/>
            <person name="Kohler A."/>
            <person name="Grigoriev I.V."/>
            <person name="Martin F.M."/>
            <person name="Hacquard S."/>
        </authorList>
    </citation>
    <scope>NUCLEOTIDE SEQUENCE</scope>
    <source>
        <strain evidence="2">MPI-SDFR-AT-0068</strain>
    </source>
</reference>
<keyword evidence="3" id="KW-1185">Reference proteome</keyword>
<dbReference type="Proteomes" id="UP000813427">
    <property type="component" value="Unassembled WGS sequence"/>
</dbReference>
<evidence type="ECO:0000313" key="2">
    <source>
        <dbReference type="EMBL" id="KAH7242820.1"/>
    </source>
</evidence>
<comment type="caution">
    <text evidence="2">The sequence shown here is derived from an EMBL/GenBank/DDBJ whole genome shotgun (WGS) entry which is preliminary data.</text>
</comment>
<evidence type="ECO:0000313" key="3">
    <source>
        <dbReference type="Proteomes" id="UP000813427"/>
    </source>
</evidence>
<dbReference type="OrthoDB" id="26838at2759"/>
<dbReference type="GO" id="GO:0003676">
    <property type="term" value="F:nucleic acid binding"/>
    <property type="evidence" value="ECO:0007669"/>
    <property type="project" value="InterPro"/>
</dbReference>
<dbReference type="AlphaFoldDB" id="A0A8K0WBF5"/>
<organism evidence="2 3">
    <name type="scientific">Fusarium tricinctum</name>
    <dbReference type="NCBI Taxonomy" id="61284"/>
    <lineage>
        <taxon>Eukaryota</taxon>
        <taxon>Fungi</taxon>
        <taxon>Dikarya</taxon>
        <taxon>Ascomycota</taxon>
        <taxon>Pezizomycotina</taxon>
        <taxon>Sordariomycetes</taxon>
        <taxon>Hypocreomycetidae</taxon>
        <taxon>Hypocreales</taxon>
        <taxon>Nectriaceae</taxon>
        <taxon>Fusarium</taxon>
        <taxon>Fusarium tricinctum species complex</taxon>
    </lineage>
</organism>
<sequence>MALSQDTITQRFTTVKLEDKPAIIFVNSTNAIAELVNSLNRPPTVHPSIFIDLKGINLSRHRTILTMQVYHLPSKYTYLINIYTLGNKYFSTPGSSGRTLKEILESNSVTKVFFNVHNDSDILYGHYQIILAGIHDLQLIKLLTQSFSRKYISRLSKYIKRDAPLSTQERLAWYQTKESGLRLFTPEKGGRYKSYYAQDIQILPRLFNYYNEKISQEWHEKIIISSKARVQSSQSATYNGVERHMALAPIGW</sequence>
<dbReference type="InterPro" id="IPR036397">
    <property type="entry name" value="RNaseH_sf"/>
</dbReference>
<accession>A0A8K0WBF5</accession>
<keyword evidence="2" id="KW-0540">Nuclease</keyword>